<evidence type="ECO:0000256" key="2">
    <source>
        <dbReference type="SAM" id="MobiDB-lite"/>
    </source>
</evidence>
<evidence type="ECO:0000256" key="1">
    <source>
        <dbReference type="SAM" id="Coils"/>
    </source>
</evidence>
<name>A0A2Z7A641_9LAMI</name>
<feature type="coiled-coil region" evidence="1">
    <location>
        <begin position="176"/>
        <end position="231"/>
    </location>
</feature>
<proteinExistence type="predicted"/>
<gene>
    <name evidence="3" type="ORF">F511_43766</name>
</gene>
<dbReference type="Proteomes" id="UP000250235">
    <property type="component" value="Unassembled WGS sequence"/>
</dbReference>
<feature type="region of interest" description="Disordered" evidence="2">
    <location>
        <begin position="1"/>
        <end position="26"/>
    </location>
</feature>
<feature type="compositionally biased region" description="Basic and acidic residues" evidence="2">
    <location>
        <begin position="89"/>
        <end position="99"/>
    </location>
</feature>
<feature type="compositionally biased region" description="Polar residues" evidence="2">
    <location>
        <begin position="58"/>
        <end position="71"/>
    </location>
</feature>
<dbReference type="OrthoDB" id="928678at2759"/>
<evidence type="ECO:0000313" key="3">
    <source>
        <dbReference type="EMBL" id="KZV14302.1"/>
    </source>
</evidence>
<accession>A0A2Z7A641</accession>
<dbReference type="EMBL" id="KV020952">
    <property type="protein sequence ID" value="KZV14302.1"/>
    <property type="molecule type" value="Genomic_DNA"/>
</dbReference>
<sequence length="346" mass="38993">MHTQPLTSRDADQNGCSDPKAPARPEVRITQEALETLMEETATRAATAAVNHFVASRQYRTTSSSDSFTRNTGREKKRRMNDTSTSNHDIPKKNAPHNEDESDSSLRRASLGKAISKSHFSDNGSRTINETRSSWGALPARQSTFTNDILSETLPKGVLSLASVFQLRDERSRNSESKLHEEIAMLREELLKKQKESEEKSKICETLRVELEEKLKGYNVLRQDLQQLEEKYSVELTAGEHFLNSAMGKTLLTSTGEKAIEGYRASSAFRYEVLQQALTIHDQVVIDCRCQLRETKLVSEDIVRMIEPSVPEPGDENNEELLDTLGQILGDIDEDEMIEALRQNPI</sequence>
<keyword evidence="1" id="KW-0175">Coiled coil</keyword>
<evidence type="ECO:0000313" key="4">
    <source>
        <dbReference type="Proteomes" id="UP000250235"/>
    </source>
</evidence>
<reference evidence="3 4" key="1">
    <citation type="journal article" date="2015" name="Proc. Natl. Acad. Sci. U.S.A.">
        <title>The resurrection genome of Boea hygrometrica: A blueprint for survival of dehydration.</title>
        <authorList>
            <person name="Xiao L."/>
            <person name="Yang G."/>
            <person name="Zhang L."/>
            <person name="Yang X."/>
            <person name="Zhao S."/>
            <person name="Ji Z."/>
            <person name="Zhou Q."/>
            <person name="Hu M."/>
            <person name="Wang Y."/>
            <person name="Chen M."/>
            <person name="Xu Y."/>
            <person name="Jin H."/>
            <person name="Xiao X."/>
            <person name="Hu G."/>
            <person name="Bao F."/>
            <person name="Hu Y."/>
            <person name="Wan P."/>
            <person name="Li L."/>
            <person name="Deng X."/>
            <person name="Kuang T."/>
            <person name="Xiang C."/>
            <person name="Zhu J.K."/>
            <person name="Oliver M.J."/>
            <person name="He Y."/>
        </authorList>
    </citation>
    <scope>NUCLEOTIDE SEQUENCE [LARGE SCALE GENOMIC DNA]</scope>
    <source>
        <strain evidence="4">cv. XS01</strain>
    </source>
</reference>
<keyword evidence="4" id="KW-1185">Reference proteome</keyword>
<feature type="region of interest" description="Disordered" evidence="2">
    <location>
        <begin position="58"/>
        <end position="107"/>
    </location>
</feature>
<organism evidence="3 4">
    <name type="scientific">Dorcoceras hygrometricum</name>
    <dbReference type="NCBI Taxonomy" id="472368"/>
    <lineage>
        <taxon>Eukaryota</taxon>
        <taxon>Viridiplantae</taxon>
        <taxon>Streptophyta</taxon>
        <taxon>Embryophyta</taxon>
        <taxon>Tracheophyta</taxon>
        <taxon>Spermatophyta</taxon>
        <taxon>Magnoliopsida</taxon>
        <taxon>eudicotyledons</taxon>
        <taxon>Gunneridae</taxon>
        <taxon>Pentapetalae</taxon>
        <taxon>asterids</taxon>
        <taxon>lamiids</taxon>
        <taxon>Lamiales</taxon>
        <taxon>Gesneriaceae</taxon>
        <taxon>Didymocarpoideae</taxon>
        <taxon>Trichosporeae</taxon>
        <taxon>Loxocarpinae</taxon>
        <taxon>Dorcoceras</taxon>
    </lineage>
</organism>
<dbReference type="AlphaFoldDB" id="A0A2Z7A641"/>
<protein>
    <submittedName>
        <fullName evidence="3">Uncharacterized protein</fullName>
    </submittedName>
</protein>